<dbReference type="EMBL" id="WSTB01000012">
    <property type="protein sequence ID" value="MWB96250.1"/>
    <property type="molecule type" value="Genomic_DNA"/>
</dbReference>
<gene>
    <name evidence="2" type="ORF">GON26_17950</name>
</gene>
<evidence type="ECO:0000313" key="3">
    <source>
        <dbReference type="Proteomes" id="UP000471501"/>
    </source>
</evidence>
<keyword evidence="3" id="KW-1185">Reference proteome</keyword>
<reference evidence="2 3" key="1">
    <citation type="submission" date="2019-12" db="EMBL/GenBank/DDBJ databases">
        <authorList>
            <person name="Kim Y.S."/>
        </authorList>
    </citation>
    <scope>NUCLEOTIDE SEQUENCE [LARGE SCALE GENOMIC DNA]</scope>
    <source>
        <strain evidence="2 3">GA093</strain>
    </source>
</reference>
<protein>
    <recommendedName>
        <fullName evidence="4">NlpE N-terminal domain-containing protein</fullName>
    </recommendedName>
</protein>
<proteinExistence type="predicted"/>
<evidence type="ECO:0000256" key="1">
    <source>
        <dbReference type="SAM" id="SignalP"/>
    </source>
</evidence>
<dbReference type="RefSeq" id="WP_160376153.1">
    <property type="nucleotide sequence ID" value="NZ_WSTB01000012.1"/>
</dbReference>
<keyword evidence="1" id="KW-0732">Signal</keyword>
<comment type="caution">
    <text evidence="2">The sequence shown here is derived from an EMBL/GenBank/DDBJ whole genome shotgun (WGS) entry which is preliminary data.</text>
</comment>
<feature type="chain" id="PRO_5026076104" description="NlpE N-terminal domain-containing protein" evidence="1">
    <location>
        <begin position="20"/>
        <end position="178"/>
    </location>
</feature>
<dbReference type="AlphaFoldDB" id="A0A6I4NPS3"/>
<accession>A0A6I4NPS3</accession>
<feature type="signal peptide" evidence="1">
    <location>
        <begin position="1"/>
        <end position="19"/>
    </location>
</feature>
<evidence type="ECO:0008006" key="4">
    <source>
        <dbReference type="Google" id="ProtNLM"/>
    </source>
</evidence>
<sequence>MKTKLLALILLLIGFNSHSQEKKLEKGVCKIEHKCYTTYQYDDFDDIWTYSVGFYETMLAKNGLTYIITKYVENKTDKKLILLSFIGNMEGCRSKNSYVHIQFKNGEKLKIDGYDTEIKCGTTVLTVDITEQISLLEKEPIDKIRISIDGNDDFVVTEKGQTKFFNNLKCIDALDLRK</sequence>
<dbReference type="Proteomes" id="UP000471501">
    <property type="component" value="Unassembled WGS sequence"/>
</dbReference>
<organism evidence="2 3">
    <name type="scientific">Flavobacterium hydrocarbonoxydans</name>
    <dbReference type="NCBI Taxonomy" id="2683249"/>
    <lineage>
        <taxon>Bacteria</taxon>
        <taxon>Pseudomonadati</taxon>
        <taxon>Bacteroidota</taxon>
        <taxon>Flavobacteriia</taxon>
        <taxon>Flavobacteriales</taxon>
        <taxon>Flavobacteriaceae</taxon>
        <taxon>Flavobacterium</taxon>
    </lineage>
</organism>
<name>A0A6I4NPS3_9FLAO</name>
<evidence type="ECO:0000313" key="2">
    <source>
        <dbReference type="EMBL" id="MWB96250.1"/>
    </source>
</evidence>